<dbReference type="AlphaFoldDB" id="A0A381Q3F2"/>
<protein>
    <submittedName>
        <fullName evidence="1">Uncharacterized protein</fullName>
    </submittedName>
</protein>
<dbReference type="EMBL" id="UINC01001193">
    <property type="protein sequence ID" value="SUZ73852.1"/>
    <property type="molecule type" value="Genomic_DNA"/>
</dbReference>
<accession>A0A381Q3F2</accession>
<sequence length="80" mass="9033">MRDFLDLDGDAWVATVRSREGLDFKGRHHLYFYPEGAADQGVELLDVKWNSHQAAESTLATMSGVELRKRLRSARGRVDG</sequence>
<evidence type="ECO:0000313" key="1">
    <source>
        <dbReference type="EMBL" id="SUZ73852.1"/>
    </source>
</evidence>
<reference evidence="1" key="1">
    <citation type="submission" date="2018-05" db="EMBL/GenBank/DDBJ databases">
        <authorList>
            <person name="Lanie J.A."/>
            <person name="Ng W.-L."/>
            <person name="Kazmierczak K.M."/>
            <person name="Andrzejewski T.M."/>
            <person name="Davidsen T.M."/>
            <person name="Wayne K.J."/>
            <person name="Tettelin H."/>
            <person name="Glass J.I."/>
            <person name="Rusch D."/>
            <person name="Podicherti R."/>
            <person name="Tsui H.-C.T."/>
            <person name="Winkler M.E."/>
        </authorList>
    </citation>
    <scope>NUCLEOTIDE SEQUENCE</scope>
</reference>
<name>A0A381Q3F2_9ZZZZ</name>
<organism evidence="1">
    <name type="scientific">marine metagenome</name>
    <dbReference type="NCBI Taxonomy" id="408172"/>
    <lineage>
        <taxon>unclassified sequences</taxon>
        <taxon>metagenomes</taxon>
        <taxon>ecological metagenomes</taxon>
    </lineage>
</organism>
<gene>
    <name evidence="1" type="ORF">METZ01_LOCUS26706</name>
</gene>
<proteinExistence type="predicted"/>